<dbReference type="SMART" id="SM00530">
    <property type="entry name" value="HTH_XRE"/>
    <property type="match status" value="1"/>
</dbReference>
<proteinExistence type="predicted"/>
<dbReference type="InterPro" id="IPR001387">
    <property type="entry name" value="Cro/C1-type_HTH"/>
</dbReference>
<feature type="domain" description="HTH cro/C1-type" evidence="1">
    <location>
        <begin position="20"/>
        <end position="74"/>
    </location>
</feature>
<protein>
    <submittedName>
        <fullName evidence="2">Helix-turn-helix transcriptional regulator</fullName>
    </submittedName>
</protein>
<evidence type="ECO:0000313" key="2">
    <source>
        <dbReference type="EMBL" id="GAA4099474.1"/>
    </source>
</evidence>
<dbReference type="EMBL" id="BAAAZG010000059">
    <property type="protein sequence ID" value="GAA4099474.1"/>
    <property type="molecule type" value="Genomic_DNA"/>
</dbReference>
<accession>A0ABP7WYL4</accession>
<sequence>MPARSEPYDSPAIVTFATELAAWRSAAGLTKKELADRLGYADSYVGQIELRKNTPSEEFAQALDTFFNTNGVFHRLWRRIKDSRHILTPPPGYPQFAERREEAICVKSYGALLINGLFQTKDYVRAIMGVMDAQTAEEYVARRLEEQAILAGDDPPQVFLTFDEFVLRRVIGSREIQRAQLQALLEVSERPNIMLDVVPLSAGYYPGLAGSFTVLGFDDGSLAAYTEAPGAGMLIEQPVRAAEYVVRYDLIRGYALPAEDSRTLIRAVMEEL</sequence>
<reference evidence="3" key="1">
    <citation type="journal article" date="2019" name="Int. J. Syst. Evol. Microbiol.">
        <title>The Global Catalogue of Microorganisms (GCM) 10K type strain sequencing project: providing services to taxonomists for standard genome sequencing and annotation.</title>
        <authorList>
            <consortium name="The Broad Institute Genomics Platform"/>
            <consortium name="The Broad Institute Genome Sequencing Center for Infectious Disease"/>
            <person name="Wu L."/>
            <person name="Ma J."/>
        </authorList>
    </citation>
    <scope>NUCLEOTIDE SEQUENCE [LARGE SCALE GENOMIC DNA]</scope>
    <source>
        <strain evidence="3">JCM 16702</strain>
    </source>
</reference>
<dbReference type="InterPro" id="IPR010982">
    <property type="entry name" value="Lambda_DNA-bd_dom_sf"/>
</dbReference>
<comment type="caution">
    <text evidence="2">The sequence shown here is derived from an EMBL/GenBank/DDBJ whole genome shotgun (WGS) entry which is preliminary data.</text>
</comment>
<dbReference type="Pfam" id="PF19054">
    <property type="entry name" value="DUF5753"/>
    <property type="match status" value="1"/>
</dbReference>
<dbReference type="PROSITE" id="PS50943">
    <property type="entry name" value="HTH_CROC1"/>
    <property type="match status" value="1"/>
</dbReference>
<evidence type="ECO:0000259" key="1">
    <source>
        <dbReference type="PROSITE" id="PS50943"/>
    </source>
</evidence>
<dbReference type="SUPFAM" id="SSF47413">
    <property type="entry name" value="lambda repressor-like DNA-binding domains"/>
    <property type="match status" value="1"/>
</dbReference>
<keyword evidence="3" id="KW-1185">Reference proteome</keyword>
<dbReference type="Gene3D" id="1.10.260.40">
    <property type="entry name" value="lambda repressor-like DNA-binding domains"/>
    <property type="match status" value="1"/>
</dbReference>
<dbReference type="Proteomes" id="UP001500683">
    <property type="component" value="Unassembled WGS sequence"/>
</dbReference>
<name>A0ABP7WYL4_9ACTN</name>
<dbReference type="RefSeq" id="WP_344957203.1">
    <property type="nucleotide sequence ID" value="NZ_BAAAZG010000059.1"/>
</dbReference>
<organism evidence="2 3">
    <name type="scientific">Actinomadura miaoliensis</name>
    <dbReference type="NCBI Taxonomy" id="430685"/>
    <lineage>
        <taxon>Bacteria</taxon>
        <taxon>Bacillati</taxon>
        <taxon>Actinomycetota</taxon>
        <taxon>Actinomycetes</taxon>
        <taxon>Streptosporangiales</taxon>
        <taxon>Thermomonosporaceae</taxon>
        <taxon>Actinomadura</taxon>
    </lineage>
</organism>
<gene>
    <name evidence="2" type="ORF">GCM10022214_75560</name>
</gene>
<dbReference type="Pfam" id="PF13560">
    <property type="entry name" value="HTH_31"/>
    <property type="match status" value="1"/>
</dbReference>
<dbReference type="InterPro" id="IPR043917">
    <property type="entry name" value="DUF5753"/>
</dbReference>
<evidence type="ECO:0000313" key="3">
    <source>
        <dbReference type="Proteomes" id="UP001500683"/>
    </source>
</evidence>
<dbReference type="CDD" id="cd00093">
    <property type="entry name" value="HTH_XRE"/>
    <property type="match status" value="1"/>
</dbReference>